<comment type="subcellular location">
    <subcellularLocation>
        <location evidence="1 8">Cell outer membrane</location>
        <topology evidence="1 8">Multi-pass membrane protein</topology>
    </subcellularLocation>
</comment>
<accession>A0ABV8QGX0</accession>
<evidence type="ECO:0000256" key="1">
    <source>
        <dbReference type="ARBA" id="ARBA00004571"/>
    </source>
</evidence>
<dbReference type="RefSeq" id="WP_379886556.1">
    <property type="nucleotide sequence ID" value="NZ_JBHSDI010000011.1"/>
</dbReference>
<comment type="similarity">
    <text evidence="8 9">Belongs to the TonB-dependent receptor family.</text>
</comment>
<evidence type="ECO:0000256" key="2">
    <source>
        <dbReference type="ARBA" id="ARBA00022448"/>
    </source>
</evidence>
<evidence type="ECO:0000256" key="3">
    <source>
        <dbReference type="ARBA" id="ARBA00022452"/>
    </source>
</evidence>
<keyword evidence="13" id="KW-1185">Reference proteome</keyword>
<evidence type="ECO:0000256" key="8">
    <source>
        <dbReference type="PROSITE-ProRule" id="PRU01360"/>
    </source>
</evidence>
<dbReference type="Proteomes" id="UP001595798">
    <property type="component" value="Unassembled WGS sequence"/>
</dbReference>
<dbReference type="SUPFAM" id="SSF56935">
    <property type="entry name" value="Porins"/>
    <property type="match status" value="1"/>
</dbReference>
<evidence type="ECO:0000313" key="12">
    <source>
        <dbReference type="EMBL" id="MFC4259012.1"/>
    </source>
</evidence>
<keyword evidence="6 8" id="KW-0472">Membrane</keyword>
<dbReference type="PANTHER" id="PTHR30069:SF27">
    <property type="entry name" value="BLL4766 PROTEIN"/>
    <property type="match status" value="1"/>
</dbReference>
<dbReference type="Gene3D" id="2.170.130.10">
    <property type="entry name" value="TonB-dependent receptor, plug domain"/>
    <property type="match status" value="1"/>
</dbReference>
<evidence type="ECO:0000313" key="13">
    <source>
        <dbReference type="Proteomes" id="UP001595798"/>
    </source>
</evidence>
<keyword evidence="2 8" id="KW-0813">Transport</keyword>
<evidence type="ECO:0000256" key="9">
    <source>
        <dbReference type="RuleBase" id="RU003357"/>
    </source>
</evidence>
<keyword evidence="5 9" id="KW-0798">TonB box</keyword>
<evidence type="ECO:0000256" key="7">
    <source>
        <dbReference type="ARBA" id="ARBA00023237"/>
    </source>
</evidence>
<dbReference type="PANTHER" id="PTHR30069">
    <property type="entry name" value="TONB-DEPENDENT OUTER MEMBRANE RECEPTOR"/>
    <property type="match status" value="1"/>
</dbReference>
<dbReference type="Pfam" id="PF00593">
    <property type="entry name" value="TonB_dep_Rec_b-barrel"/>
    <property type="match status" value="1"/>
</dbReference>
<dbReference type="InterPro" id="IPR037066">
    <property type="entry name" value="Plug_dom_sf"/>
</dbReference>
<dbReference type="InterPro" id="IPR000531">
    <property type="entry name" value="Beta-barrel_TonB"/>
</dbReference>
<feature type="domain" description="TonB-dependent receptor plug" evidence="11">
    <location>
        <begin position="70"/>
        <end position="175"/>
    </location>
</feature>
<dbReference type="InterPro" id="IPR039426">
    <property type="entry name" value="TonB-dep_rcpt-like"/>
</dbReference>
<dbReference type="InterPro" id="IPR036942">
    <property type="entry name" value="Beta-barrel_TonB_sf"/>
</dbReference>
<protein>
    <submittedName>
        <fullName evidence="12">TonB-dependent receptor plug domain-containing protein</fullName>
    </submittedName>
</protein>
<keyword evidence="7 8" id="KW-0998">Cell outer membrane</keyword>
<name>A0ABV8QGX0_9GAMM</name>
<sequence>MKTVRGLDVSPDKLTISVIALAFSLPYLAQAEDQPPPAPWLGMGASTGLSDDDIYTVPEVLTTTRLRQPKARVPGTTTVISGETIRDLGMLSLADVFRLVPGMTVASVGSNQPVVSYHGTVAYEQRRLQVLIDGRTGYQPSLADVDWNAMPVPLELIDRIEVSRGPNSAAYGNNAFLASINIITLSPENTAGSGLSFKGGDLGIRNYTAYHGRADDAYSWRVAWQKRQSDGFDYQRDSDNNFAETPIRDGFEFNQFYYDGVVQPLPHHSVAIRAGVTDGVDEDDPDKLGDDFGIQDNPDEEVRDYYLQARYGFTGAENHLIEFQSSFQRYDRDQSWNSCIDLDGNATTPCVGMRLNQDSRQQRLEFELQDTWEATPDVRLVSGIGYRDDGYESETFFGGSGNIYQSRVFANLEYTPVRWLTLNAGANWEHSSLMDENYLSPRMAANFHVTENQTLRLVYSKAVRTPDALEQRADWAYQPENVTPSAYDFLEDQRVDAEFDARTPGDFSDFYAKAGGNLDEERITSHEVSYYGQFRLGRGIFSGEIRYFYDHLRDLVAGEINVSGFDLGNRVDIDQQGIELETALDLGDTRLRLSYGYLDQDSEYIANDGKTTSQEQEILGLESRLSVRHSGSVAWIQRYPADWNTALALYVADEFRSGPYQRADFRLAKTVHRSNLSYDIALIMHHYLNDNPLLSRDNNYKDRNQFFLEAGVRF</sequence>
<evidence type="ECO:0000256" key="4">
    <source>
        <dbReference type="ARBA" id="ARBA00022692"/>
    </source>
</evidence>
<dbReference type="Gene3D" id="2.40.170.20">
    <property type="entry name" value="TonB-dependent receptor, beta-barrel domain"/>
    <property type="match status" value="1"/>
</dbReference>
<feature type="domain" description="TonB-dependent receptor-like beta-barrel" evidence="10">
    <location>
        <begin position="224"/>
        <end position="669"/>
    </location>
</feature>
<keyword evidence="4 8" id="KW-0812">Transmembrane</keyword>
<evidence type="ECO:0000259" key="10">
    <source>
        <dbReference type="Pfam" id="PF00593"/>
    </source>
</evidence>
<gene>
    <name evidence="12" type="ORF">ACFOZ5_08230</name>
</gene>
<keyword evidence="3 8" id="KW-1134">Transmembrane beta strand</keyword>
<keyword evidence="12" id="KW-0675">Receptor</keyword>
<dbReference type="Pfam" id="PF07715">
    <property type="entry name" value="Plug"/>
    <property type="match status" value="1"/>
</dbReference>
<evidence type="ECO:0000256" key="6">
    <source>
        <dbReference type="ARBA" id="ARBA00023136"/>
    </source>
</evidence>
<reference evidence="13" key="1">
    <citation type="journal article" date="2019" name="Int. J. Syst. Evol. Microbiol.">
        <title>The Global Catalogue of Microorganisms (GCM) 10K type strain sequencing project: providing services to taxonomists for standard genome sequencing and annotation.</title>
        <authorList>
            <consortium name="The Broad Institute Genomics Platform"/>
            <consortium name="The Broad Institute Genome Sequencing Center for Infectious Disease"/>
            <person name="Wu L."/>
            <person name="Ma J."/>
        </authorList>
    </citation>
    <scope>NUCLEOTIDE SEQUENCE [LARGE SCALE GENOMIC DNA]</scope>
    <source>
        <strain evidence="13">CECT 7297</strain>
    </source>
</reference>
<dbReference type="InterPro" id="IPR012910">
    <property type="entry name" value="Plug_dom"/>
</dbReference>
<comment type="caution">
    <text evidence="12">The sequence shown here is derived from an EMBL/GenBank/DDBJ whole genome shotgun (WGS) entry which is preliminary data.</text>
</comment>
<organism evidence="12 13">
    <name type="scientific">Marinobacter lacisalsi</name>
    <dbReference type="NCBI Taxonomy" id="475979"/>
    <lineage>
        <taxon>Bacteria</taxon>
        <taxon>Pseudomonadati</taxon>
        <taxon>Pseudomonadota</taxon>
        <taxon>Gammaproteobacteria</taxon>
        <taxon>Pseudomonadales</taxon>
        <taxon>Marinobacteraceae</taxon>
        <taxon>Marinobacter</taxon>
    </lineage>
</organism>
<dbReference type="EMBL" id="JBHSDI010000011">
    <property type="protein sequence ID" value="MFC4259012.1"/>
    <property type="molecule type" value="Genomic_DNA"/>
</dbReference>
<proteinExistence type="inferred from homology"/>
<evidence type="ECO:0000259" key="11">
    <source>
        <dbReference type="Pfam" id="PF07715"/>
    </source>
</evidence>
<dbReference type="PROSITE" id="PS52016">
    <property type="entry name" value="TONB_DEPENDENT_REC_3"/>
    <property type="match status" value="1"/>
</dbReference>
<evidence type="ECO:0000256" key="5">
    <source>
        <dbReference type="ARBA" id="ARBA00023077"/>
    </source>
</evidence>